<feature type="region of interest" description="Disordered" evidence="2">
    <location>
        <begin position="1"/>
        <end position="34"/>
    </location>
</feature>
<feature type="domain" description="Spt20-like SEP" evidence="3">
    <location>
        <begin position="73"/>
        <end position="234"/>
    </location>
</feature>
<dbReference type="InterPro" id="IPR021950">
    <property type="entry name" value="Spt20"/>
</dbReference>
<dbReference type="RefSeq" id="XP_040600134.1">
    <property type="nucleotide sequence ID" value="XM_040744200.1"/>
</dbReference>
<name>A0ABM2XGV1_MESAU</name>
<evidence type="ECO:0000259" key="3">
    <source>
        <dbReference type="Pfam" id="PF12090"/>
    </source>
</evidence>
<evidence type="ECO:0000313" key="4">
    <source>
        <dbReference type="Proteomes" id="UP000886700"/>
    </source>
</evidence>
<dbReference type="PANTHER" id="PTHR13526">
    <property type="entry name" value="TRANSCRIPTION FACTOR SPT20 HOMOLOG"/>
    <property type="match status" value="1"/>
</dbReference>
<feature type="region of interest" description="Disordered" evidence="2">
    <location>
        <begin position="325"/>
        <end position="353"/>
    </location>
</feature>
<sequence length="353" mass="39881">MERKLEEAWEQTDDIIESVQQQPPPARPASSGGKSIQEKLYEIYLEECEKEPETEGLRSNVNLLGKLMEREALPCLVVNLHAGNQGYSLLLKDKDGALIEPFPMPYVGQQLYKYLEAEELHPFLIDALEKSPVNVFHHGCVIAEIRDYRQCSANYPPREPGEEPAVSSTVSSPAYQMRHVLLRPTMQTLVSDVESIARDNSQWTLEEKLELESQLILATAEPLCLDPSVAVTCMANRLLFNEQKMNTDPMRQHFTSREQSYPEMEEEKCIYTTPSDVATMIACRKQAEIKPGDQYDVKIAEVGKCVDTWKQRPCELVAPSQVDVQKYARGKRSAPHDDSASTAWPAPEDSEPL</sequence>
<protein>
    <submittedName>
        <fullName evidence="5 6">Transcription factor SPT20 homolog</fullName>
    </submittedName>
</protein>
<dbReference type="Proteomes" id="UP000886700">
    <property type="component" value="Unplaced"/>
</dbReference>
<evidence type="ECO:0000313" key="5">
    <source>
        <dbReference type="RefSeq" id="XP_040600134.1"/>
    </source>
</evidence>
<dbReference type="InterPro" id="IPR046468">
    <property type="entry name" value="Spt20-like_SEP"/>
</dbReference>
<accession>A0ABM2XGV1</accession>
<gene>
    <name evidence="5 6" type="primary">LOC101833041</name>
</gene>
<organism evidence="4 6">
    <name type="scientific">Mesocricetus auratus</name>
    <name type="common">Golden hamster</name>
    <dbReference type="NCBI Taxonomy" id="10036"/>
    <lineage>
        <taxon>Eukaryota</taxon>
        <taxon>Metazoa</taxon>
        <taxon>Chordata</taxon>
        <taxon>Craniata</taxon>
        <taxon>Vertebrata</taxon>
        <taxon>Euteleostomi</taxon>
        <taxon>Mammalia</taxon>
        <taxon>Eutheria</taxon>
        <taxon>Euarchontoglires</taxon>
        <taxon>Glires</taxon>
        <taxon>Rodentia</taxon>
        <taxon>Myomorpha</taxon>
        <taxon>Muroidea</taxon>
        <taxon>Cricetidae</taxon>
        <taxon>Cricetinae</taxon>
        <taxon>Mesocricetus</taxon>
    </lineage>
</organism>
<keyword evidence="4" id="KW-1185">Reference proteome</keyword>
<dbReference type="GeneID" id="101833041"/>
<comment type="similarity">
    <text evidence="1">Belongs to the SPT20 family.</text>
</comment>
<dbReference type="Pfam" id="PF12090">
    <property type="entry name" value="Spt20_SEP"/>
    <property type="match status" value="1"/>
</dbReference>
<evidence type="ECO:0000256" key="2">
    <source>
        <dbReference type="SAM" id="MobiDB-lite"/>
    </source>
</evidence>
<dbReference type="PANTHER" id="PTHR13526:SF8">
    <property type="entry name" value="TRANSCRIPTION FACTOR SPT20 HOMOLOG"/>
    <property type="match status" value="1"/>
</dbReference>
<evidence type="ECO:0000313" key="6">
    <source>
        <dbReference type="RefSeq" id="XP_040600135.1"/>
    </source>
</evidence>
<proteinExistence type="inferred from homology"/>
<evidence type="ECO:0000256" key="1">
    <source>
        <dbReference type="ARBA" id="ARBA00009112"/>
    </source>
</evidence>
<reference evidence="5 6" key="1">
    <citation type="submission" date="2025-05" db="UniProtKB">
        <authorList>
            <consortium name="RefSeq"/>
        </authorList>
    </citation>
    <scope>IDENTIFICATION</scope>
    <source>
        <tissue evidence="5 6">Liver</tissue>
    </source>
</reference>
<dbReference type="RefSeq" id="XP_040600135.1">
    <property type="nucleotide sequence ID" value="XM_040744201.1"/>
</dbReference>